<feature type="transmembrane region" description="Helical" evidence="5">
    <location>
        <begin position="270"/>
        <end position="289"/>
    </location>
</feature>
<evidence type="ECO:0000313" key="8">
    <source>
        <dbReference type="RefSeq" id="XP_065668906.1"/>
    </source>
</evidence>
<proteinExistence type="predicted"/>
<keyword evidence="2 5" id="KW-0812">Transmembrane</keyword>
<feature type="transmembrane region" description="Helical" evidence="5">
    <location>
        <begin position="367"/>
        <end position="387"/>
    </location>
</feature>
<organism evidence="7 8">
    <name type="scientific">Hydra vulgaris</name>
    <name type="common">Hydra</name>
    <name type="synonym">Hydra attenuata</name>
    <dbReference type="NCBI Taxonomy" id="6087"/>
    <lineage>
        <taxon>Eukaryota</taxon>
        <taxon>Metazoa</taxon>
        <taxon>Cnidaria</taxon>
        <taxon>Hydrozoa</taxon>
        <taxon>Hydroidolina</taxon>
        <taxon>Anthoathecata</taxon>
        <taxon>Aplanulata</taxon>
        <taxon>Hydridae</taxon>
        <taxon>Hydra</taxon>
    </lineage>
</organism>
<feature type="transmembrane region" description="Helical" evidence="5">
    <location>
        <begin position="221"/>
        <end position="240"/>
    </location>
</feature>
<feature type="transmembrane region" description="Helical" evidence="5">
    <location>
        <begin position="342"/>
        <end position="361"/>
    </location>
</feature>
<accession>A0ABM4D3R0</accession>
<dbReference type="Gene3D" id="1.20.1250.20">
    <property type="entry name" value="MFS general substrate transporter like domains"/>
    <property type="match status" value="2"/>
</dbReference>
<dbReference type="InterPro" id="IPR036259">
    <property type="entry name" value="MFS_trans_sf"/>
</dbReference>
<feature type="domain" description="Major facilitator superfamily (MFS) profile" evidence="6">
    <location>
        <begin position="58"/>
        <end position="455"/>
    </location>
</feature>
<feature type="transmembrane region" description="Helical" evidence="5">
    <location>
        <begin position="155"/>
        <end position="177"/>
    </location>
</feature>
<feature type="transmembrane region" description="Helical" evidence="5">
    <location>
        <begin position="399"/>
        <end position="423"/>
    </location>
</feature>
<dbReference type="PANTHER" id="PTHR11662:SF279">
    <property type="entry name" value="VOLTAGE-GATED PURINE NUCLEOTIDE UNIPORTER SLC17A9"/>
    <property type="match status" value="1"/>
</dbReference>
<sequence length="457" mass="50651">MKYEIHTRFEVLETCKYKKMAINIDIDPAAKDKGNFPPNFIDQVPNNEHWNRKTRIKWTILFFIGILLVYSVRTSMSICTAAVAKDLGWNKQISGMALSAFFCGYLLTNMLGGYLADHHGGEIVIFYSSIVWSLLTIALPLVAHSNFLFYSGTSAVLICRFFTGVSQGVFFPSFVSLISRHVAVAERSVVSSAAYSGSAIGTVSTGFIGSIMVDNLGWESVFIVNGSLSFLWVIVFRYFVSSFNIKKNKEPQLVVKDSVPWIRLLKCPPIWGLLIAYFASGMCFYNLLSWTPIYFHDAFPESKGWIFNVVPWLLNFILTNIAGYFANVLLVSGTSVTVVRKLYASMLFLGVCISSLLLTTVETFRQALFVMSLNIGFMSFTSSSLMLNSQDLAPKHAGVLHGLMNGCGAFAGFIGIYITGFILETTGHWSAVFVLTSVVSLIGFFAFILFGSGERLV</sequence>
<dbReference type="Proteomes" id="UP001652625">
    <property type="component" value="Chromosome 12"/>
</dbReference>
<evidence type="ECO:0000256" key="5">
    <source>
        <dbReference type="SAM" id="Phobius"/>
    </source>
</evidence>
<name>A0ABM4D3R0_HYDVU</name>
<dbReference type="GeneID" id="124807844"/>
<evidence type="ECO:0000259" key="6">
    <source>
        <dbReference type="PROSITE" id="PS50850"/>
    </source>
</evidence>
<protein>
    <submittedName>
        <fullName evidence="8">Voltage-gated purine nucleotide uniporter SLC17A9 isoform X2</fullName>
    </submittedName>
</protein>
<dbReference type="InterPro" id="IPR020846">
    <property type="entry name" value="MFS_dom"/>
</dbReference>
<dbReference type="PROSITE" id="PS50850">
    <property type="entry name" value="MFS"/>
    <property type="match status" value="1"/>
</dbReference>
<dbReference type="InterPro" id="IPR050382">
    <property type="entry name" value="MFS_Na/Anion_cotransporter"/>
</dbReference>
<keyword evidence="7" id="KW-1185">Reference proteome</keyword>
<dbReference type="InterPro" id="IPR044777">
    <property type="entry name" value="SLC17A9-like"/>
</dbReference>
<keyword evidence="3 5" id="KW-1133">Transmembrane helix</keyword>
<dbReference type="Pfam" id="PF07690">
    <property type="entry name" value="MFS_1"/>
    <property type="match status" value="1"/>
</dbReference>
<feature type="transmembrane region" description="Helical" evidence="5">
    <location>
        <begin position="189"/>
        <end position="209"/>
    </location>
</feature>
<keyword evidence="4 5" id="KW-0472">Membrane</keyword>
<evidence type="ECO:0000313" key="7">
    <source>
        <dbReference type="Proteomes" id="UP001652625"/>
    </source>
</evidence>
<dbReference type="CDD" id="cd17380">
    <property type="entry name" value="MFS_SLC17A9_like"/>
    <property type="match status" value="1"/>
</dbReference>
<feature type="transmembrane region" description="Helical" evidence="5">
    <location>
        <begin position="60"/>
        <end position="84"/>
    </location>
</feature>
<reference evidence="8" key="1">
    <citation type="submission" date="2025-08" db="UniProtKB">
        <authorList>
            <consortium name="RefSeq"/>
        </authorList>
    </citation>
    <scope>IDENTIFICATION</scope>
</reference>
<gene>
    <name evidence="8" type="primary">LOC124807844</name>
</gene>
<evidence type="ECO:0000256" key="1">
    <source>
        <dbReference type="ARBA" id="ARBA00004141"/>
    </source>
</evidence>
<comment type="subcellular location">
    <subcellularLocation>
        <location evidence="1">Membrane</location>
        <topology evidence="1">Multi-pass membrane protein</topology>
    </subcellularLocation>
</comment>
<feature type="transmembrane region" description="Helical" evidence="5">
    <location>
        <begin position="429"/>
        <end position="450"/>
    </location>
</feature>
<dbReference type="PANTHER" id="PTHR11662">
    <property type="entry name" value="SOLUTE CARRIER FAMILY 17"/>
    <property type="match status" value="1"/>
</dbReference>
<feature type="transmembrane region" description="Helical" evidence="5">
    <location>
        <begin position="123"/>
        <end position="143"/>
    </location>
</feature>
<feature type="transmembrane region" description="Helical" evidence="5">
    <location>
        <begin position="309"/>
        <end position="330"/>
    </location>
</feature>
<evidence type="ECO:0000256" key="2">
    <source>
        <dbReference type="ARBA" id="ARBA00022692"/>
    </source>
</evidence>
<evidence type="ECO:0000256" key="3">
    <source>
        <dbReference type="ARBA" id="ARBA00022989"/>
    </source>
</evidence>
<dbReference type="SUPFAM" id="SSF103473">
    <property type="entry name" value="MFS general substrate transporter"/>
    <property type="match status" value="1"/>
</dbReference>
<evidence type="ECO:0000256" key="4">
    <source>
        <dbReference type="ARBA" id="ARBA00023136"/>
    </source>
</evidence>
<dbReference type="RefSeq" id="XP_065668906.1">
    <property type="nucleotide sequence ID" value="XM_065812834.1"/>
</dbReference>
<dbReference type="InterPro" id="IPR011701">
    <property type="entry name" value="MFS"/>
</dbReference>
<feature type="transmembrane region" description="Helical" evidence="5">
    <location>
        <begin position="96"/>
        <end position="116"/>
    </location>
</feature>